<feature type="repeat" description="ANK" evidence="3">
    <location>
        <begin position="142"/>
        <end position="174"/>
    </location>
</feature>
<keyword evidence="2 3" id="KW-0040">ANK repeat</keyword>
<evidence type="ECO:0000259" key="4">
    <source>
        <dbReference type="PROSITE" id="PS50225"/>
    </source>
</evidence>
<dbReference type="AlphaFoldDB" id="A0AAN8JN31"/>
<evidence type="ECO:0000313" key="5">
    <source>
        <dbReference type="EMBL" id="KAK6181097.1"/>
    </source>
</evidence>
<dbReference type="InterPro" id="IPR036770">
    <property type="entry name" value="Ankyrin_rpt-contain_sf"/>
</dbReference>
<feature type="domain" description="SOCS box" evidence="4">
    <location>
        <begin position="514"/>
        <end position="556"/>
    </location>
</feature>
<dbReference type="PRINTS" id="PR01415">
    <property type="entry name" value="ANKYRIN"/>
</dbReference>
<evidence type="ECO:0000256" key="2">
    <source>
        <dbReference type="ARBA" id="ARBA00023043"/>
    </source>
</evidence>
<evidence type="ECO:0000313" key="6">
    <source>
        <dbReference type="Proteomes" id="UP001347796"/>
    </source>
</evidence>
<dbReference type="Gene3D" id="1.25.40.20">
    <property type="entry name" value="Ankyrin repeat-containing domain"/>
    <property type="match status" value="3"/>
</dbReference>
<feature type="repeat" description="ANK" evidence="3">
    <location>
        <begin position="109"/>
        <end position="137"/>
    </location>
</feature>
<dbReference type="SUPFAM" id="SSF48403">
    <property type="entry name" value="Ankyrin repeat"/>
    <property type="match status" value="1"/>
</dbReference>
<keyword evidence="6" id="KW-1185">Reference proteome</keyword>
<organism evidence="5 6">
    <name type="scientific">Patella caerulea</name>
    <name type="common">Rayed Mediterranean limpet</name>
    <dbReference type="NCBI Taxonomy" id="87958"/>
    <lineage>
        <taxon>Eukaryota</taxon>
        <taxon>Metazoa</taxon>
        <taxon>Spiralia</taxon>
        <taxon>Lophotrochozoa</taxon>
        <taxon>Mollusca</taxon>
        <taxon>Gastropoda</taxon>
        <taxon>Patellogastropoda</taxon>
        <taxon>Patelloidea</taxon>
        <taxon>Patellidae</taxon>
        <taxon>Patella</taxon>
    </lineage>
</organism>
<dbReference type="Pfam" id="PF12796">
    <property type="entry name" value="Ank_2"/>
    <property type="match status" value="2"/>
</dbReference>
<dbReference type="PANTHER" id="PTHR24198:SF165">
    <property type="entry name" value="ANKYRIN REPEAT-CONTAINING PROTEIN-RELATED"/>
    <property type="match status" value="1"/>
</dbReference>
<dbReference type="InterPro" id="IPR002110">
    <property type="entry name" value="Ankyrin_rpt"/>
</dbReference>
<dbReference type="PANTHER" id="PTHR24198">
    <property type="entry name" value="ANKYRIN REPEAT AND PROTEIN KINASE DOMAIN-CONTAINING PROTEIN"/>
    <property type="match status" value="1"/>
</dbReference>
<feature type="repeat" description="ANK" evidence="3">
    <location>
        <begin position="76"/>
        <end position="108"/>
    </location>
</feature>
<feature type="repeat" description="ANK" evidence="3">
    <location>
        <begin position="42"/>
        <end position="67"/>
    </location>
</feature>
<name>A0AAN8JN31_PATCE</name>
<dbReference type="InterPro" id="IPR001496">
    <property type="entry name" value="SOCS_box"/>
</dbReference>
<evidence type="ECO:0000256" key="1">
    <source>
        <dbReference type="ARBA" id="ARBA00022737"/>
    </source>
</evidence>
<dbReference type="Pfam" id="PF00023">
    <property type="entry name" value="Ank"/>
    <property type="match status" value="1"/>
</dbReference>
<dbReference type="PROSITE" id="PS50088">
    <property type="entry name" value="ANK_REPEAT"/>
    <property type="match status" value="5"/>
</dbReference>
<protein>
    <recommendedName>
        <fullName evidence="4">SOCS box domain-containing protein</fullName>
    </recommendedName>
</protein>
<comment type="caution">
    <text evidence="5">The sequence shown here is derived from an EMBL/GenBank/DDBJ whole genome shotgun (WGS) entry which is preliminary data.</text>
</comment>
<gene>
    <name evidence="5" type="ORF">SNE40_009029</name>
</gene>
<feature type="repeat" description="ANK" evidence="3">
    <location>
        <begin position="213"/>
        <end position="245"/>
    </location>
</feature>
<sequence length="574" mass="63930">MDFTEAYPDSCSTVGSAARAGDLIDLQELVWHGRPVDVKDNRGWTPLHDAAFHGNPGCLEFLLRQEAVDVNWQTFEGETALLLAARQGHRSCVHTLLCTNADVNMATNEGFTPLWEAVNYGSIDCVKLLIKREADVDCMVYTGYRPIHAAAEKGFAHILYLLLQNDAQIDVYTENNLSPLFLAAHTGHVECLKLILTEMNDNEKDIVNVAAFDNATPLLIAAQEGHSECVRLLLSYGADSNIAVSENGGVPLQYAVYKGHYSCVEHLLPVTNIAPILENTTELHPLINALHLPDTKILQLLLMNGVDPHMSFPLHSDQTDLERLTSIFSPLTHGSVLCQLQTDCPIGGVKLLIEAGLSPNSRHPKEMPPLMAALWKGSYALCILLLRSGANPNIYLQNSDGNLAMILAVRAGLKDCPIDNVDMMERSIFIWALFMAGAESESLFNITSGDSVNHINDNMLFTLFRKSNYQLVLFMVSLLLCLSHDVTLDKAILEIFTFEDKKNIKCLEESTHRLSHMCRRKIVKDLGSKGKYTESTIQSFLLPRTVQDYLLFKEYGNLGGYILQLNDQWQNFQL</sequence>
<dbReference type="SMART" id="SM00248">
    <property type="entry name" value="ANK"/>
    <property type="match status" value="9"/>
</dbReference>
<dbReference type="Pfam" id="PF07525">
    <property type="entry name" value="SOCS_box"/>
    <property type="match status" value="1"/>
</dbReference>
<dbReference type="EMBL" id="JAZGQO010000007">
    <property type="protein sequence ID" value="KAK6181097.1"/>
    <property type="molecule type" value="Genomic_DNA"/>
</dbReference>
<dbReference type="CDD" id="cd03587">
    <property type="entry name" value="SOCS"/>
    <property type="match status" value="1"/>
</dbReference>
<proteinExistence type="predicted"/>
<keyword evidence="1" id="KW-0677">Repeat</keyword>
<reference evidence="5 6" key="1">
    <citation type="submission" date="2024-01" db="EMBL/GenBank/DDBJ databases">
        <title>The genome of the rayed Mediterranean limpet Patella caerulea (Linnaeus, 1758).</title>
        <authorList>
            <person name="Anh-Thu Weber A."/>
            <person name="Halstead-Nussloch G."/>
        </authorList>
    </citation>
    <scope>NUCLEOTIDE SEQUENCE [LARGE SCALE GENOMIC DNA]</scope>
    <source>
        <strain evidence="5">AATW-2023a</strain>
        <tissue evidence="5">Whole specimen</tissue>
    </source>
</reference>
<accession>A0AAN8JN31</accession>
<evidence type="ECO:0000256" key="3">
    <source>
        <dbReference type="PROSITE-ProRule" id="PRU00023"/>
    </source>
</evidence>
<dbReference type="SMART" id="SM00969">
    <property type="entry name" value="SOCS_box"/>
    <property type="match status" value="1"/>
</dbReference>
<dbReference type="PROSITE" id="PS50297">
    <property type="entry name" value="ANK_REP_REGION"/>
    <property type="match status" value="5"/>
</dbReference>
<dbReference type="Proteomes" id="UP001347796">
    <property type="component" value="Unassembled WGS sequence"/>
</dbReference>
<dbReference type="PROSITE" id="PS50225">
    <property type="entry name" value="SOCS"/>
    <property type="match status" value="1"/>
</dbReference>